<gene>
    <name evidence="2" type="ORF">GGI25_006164</name>
</gene>
<dbReference type="AlphaFoldDB" id="A0A9W8FXE8"/>
<feature type="region of interest" description="Disordered" evidence="1">
    <location>
        <begin position="536"/>
        <end position="577"/>
    </location>
</feature>
<comment type="caution">
    <text evidence="2">The sequence shown here is derived from an EMBL/GenBank/DDBJ whole genome shotgun (WGS) entry which is preliminary data.</text>
</comment>
<feature type="region of interest" description="Disordered" evidence="1">
    <location>
        <begin position="175"/>
        <end position="210"/>
    </location>
</feature>
<accession>A0A9W8FXE8</accession>
<reference evidence="2" key="1">
    <citation type="submission" date="2022-07" db="EMBL/GenBank/DDBJ databases">
        <title>Phylogenomic reconstructions and comparative analyses of Kickxellomycotina fungi.</title>
        <authorList>
            <person name="Reynolds N.K."/>
            <person name="Stajich J.E."/>
            <person name="Barry K."/>
            <person name="Grigoriev I.V."/>
            <person name="Crous P."/>
            <person name="Smith M.E."/>
        </authorList>
    </citation>
    <scope>NUCLEOTIDE SEQUENCE</scope>
    <source>
        <strain evidence="2">NRRL 3115</strain>
    </source>
</reference>
<dbReference type="OrthoDB" id="5572260at2759"/>
<feature type="region of interest" description="Disordered" evidence="1">
    <location>
        <begin position="106"/>
        <end position="129"/>
    </location>
</feature>
<dbReference type="EMBL" id="JANBTW010000152">
    <property type="protein sequence ID" value="KAJ2669393.1"/>
    <property type="molecule type" value="Genomic_DNA"/>
</dbReference>
<feature type="compositionally biased region" description="Basic residues" evidence="1">
    <location>
        <begin position="187"/>
        <end position="197"/>
    </location>
</feature>
<feature type="region of interest" description="Disordered" evidence="1">
    <location>
        <begin position="1"/>
        <end position="35"/>
    </location>
</feature>
<evidence type="ECO:0000313" key="3">
    <source>
        <dbReference type="Proteomes" id="UP001151518"/>
    </source>
</evidence>
<feature type="compositionally biased region" description="Polar residues" evidence="1">
    <location>
        <begin position="9"/>
        <end position="35"/>
    </location>
</feature>
<proteinExistence type="predicted"/>
<evidence type="ECO:0000313" key="2">
    <source>
        <dbReference type="EMBL" id="KAJ2669393.1"/>
    </source>
</evidence>
<feature type="compositionally biased region" description="Basic residues" evidence="1">
    <location>
        <begin position="552"/>
        <end position="566"/>
    </location>
</feature>
<feature type="compositionally biased region" description="Low complexity" evidence="1">
    <location>
        <begin position="114"/>
        <end position="127"/>
    </location>
</feature>
<sequence>MRWRRSKKSPTQVYSPGSSNSEHQIESSPNMDNECNVAVSNKLSSAHQRNPDTCTEQLPLLVRSIGSLDEKTSNRGHDNAQHSSHWLNSSGSLAELELRLLNLQRQMSSQEQPSNDSHNNHTHSSNTKLHPVSFRDSAMTLDAACADILQDIQSESEQQVLWFNLCSRIRRSKNSNTFAEGSSPKPKTLHRHSKSHVSAKSSNVESAKPDCPTEMSKLLSEFSKNCEPIAAFMERNEQSMVPFMKYTLDDAHTMPSKPGIVPVNDQTARCLPPLAAEEYANHISRISYFVRVLQVLETADSSYLTNPHTRLLIDLLLNLERTITLPRVDFLRRHAETIQAMSAAHAINNPGNIDTVYAVGSADDWANLENSRSLSRDLSAQHIAHMAQAIPRHPDFRNSTANTSQKGKRMGIIATFPDQLTCENSILGNRLQPEGGFRESGLIAAGDELSGLHFSKSDSAINNFKSVKDKNSEESNNINISILDMDVGEFTKTVASKQSESRVSLASTPELISEQFHPKLHPVVGPRSMEVLERSPVANSSATPYATFPKRLSPHRRSRRLHRRTAAPRTQQILPVL</sequence>
<dbReference type="Proteomes" id="UP001151518">
    <property type="component" value="Unassembled WGS sequence"/>
</dbReference>
<organism evidence="2 3">
    <name type="scientific">Coemansia spiralis</name>
    <dbReference type="NCBI Taxonomy" id="417178"/>
    <lineage>
        <taxon>Eukaryota</taxon>
        <taxon>Fungi</taxon>
        <taxon>Fungi incertae sedis</taxon>
        <taxon>Zoopagomycota</taxon>
        <taxon>Kickxellomycotina</taxon>
        <taxon>Kickxellomycetes</taxon>
        <taxon>Kickxellales</taxon>
        <taxon>Kickxellaceae</taxon>
        <taxon>Coemansia</taxon>
    </lineage>
</organism>
<protein>
    <submittedName>
        <fullName evidence="2">Uncharacterized protein</fullName>
    </submittedName>
</protein>
<name>A0A9W8FXE8_9FUNG</name>
<evidence type="ECO:0000256" key="1">
    <source>
        <dbReference type="SAM" id="MobiDB-lite"/>
    </source>
</evidence>